<reference evidence="2 3" key="1">
    <citation type="journal article" date="2016" name="Nat. Commun.">
        <title>Thousands of microbial genomes shed light on interconnected biogeochemical processes in an aquifer system.</title>
        <authorList>
            <person name="Anantharaman K."/>
            <person name="Brown C.T."/>
            <person name="Hug L.A."/>
            <person name="Sharon I."/>
            <person name="Castelle C.J."/>
            <person name="Probst A.J."/>
            <person name="Thomas B.C."/>
            <person name="Singh A."/>
            <person name="Wilkins M.J."/>
            <person name="Karaoz U."/>
            <person name="Brodie E.L."/>
            <person name="Williams K.H."/>
            <person name="Hubbard S.S."/>
            <person name="Banfield J.F."/>
        </authorList>
    </citation>
    <scope>NUCLEOTIDE SEQUENCE [LARGE SCALE GENOMIC DNA]</scope>
</reference>
<dbReference type="PANTHER" id="PTHR37946:SF1">
    <property type="entry name" value="SLL1969 PROTEIN"/>
    <property type="match status" value="1"/>
</dbReference>
<evidence type="ECO:0000259" key="1">
    <source>
        <dbReference type="Pfam" id="PF12697"/>
    </source>
</evidence>
<accession>A0A1F6TS78</accession>
<dbReference type="Pfam" id="PF12697">
    <property type="entry name" value="Abhydrolase_6"/>
    <property type="match status" value="1"/>
</dbReference>
<protein>
    <recommendedName>
        <fullName evidence="1">AB hydrolase-1 domain-containing protein</fullName>
    </recommendedName>
</protein>
<name>A0A1F6TS78_9PROT</name>
<dbReference type="InterPro" id="IPR029058">
    <property type="entry name" value="AB_hydrolase_fold"/>
</dbReference>
<dbReference type="PANTHER" id="PTHR37946">
    <property type="entry name" value="SLL1969 PROTEIN"/>
    <property type="match status" value="1"/>
</dbReference>
<gene>
    <name evidence="2" type="ORF">A2637_03115</name>
</gene>
<evidence type="ECO:0000313" key="3">
    <source>
        <dbReference type="Proteomes" id="UP000179360"/>
    </source>
</evidence>
<dbReference type="EMBL" id="MFSY01000005">
    <property type="protein sequence ID" value="OGI47916.1"/>
    <property type="molecule type" value="Genomic_DNA"/>
</dbReference>
<evidence type="ECO:0000313" key="2">
    <source>
        <dbReference type="EMBL" id="OGI47916.1"/>
    </source>
</evidence>
<comment type="caution">
    <text evidence="2">The sequence shown here is derived from an EMBL/GenBank/DDBJ whole genome shotgun (WGS) entry which is preliminary data.</text>
</comment>
<organism evidence="2 3">
    <name type="scientific">Candidatus Muproteobacteria bacterium RIFCSPHIGHO2_01_FULL_65_16</name>
    <dbReference type="NCBI Taxonomy" id="1817764"/>
    <lineage>
        <taxon>Bacteria</taxon>
        <taxon>Pseudomonadati</taxon>
        <taxon>Pseudomonadota</taxon>
        <taxon>Candidatus Muproteobacteria</taxon>
    </lineage>
</organism>
<dbReference type="AlphaFoldDB" id="A0A1F6TS78"/>
<dbReference type="Proteomes" id="UP000179360">
    <property type="component" value="Unassembled WGS sequence"/>
</dbReference>
<sequence>MKLVSKEVVVLIHGLWLSGWGLAWLARRLRRAGYAVRVYSYPSTRLDLRENAELLNRYLRACAADTVHLVGHSLGGVLIRALFHYYPDQKPGCIVTLAAPHGGSVVARRLARSALGRRLLGRCVLQFLRGVPRTWAPPARAIGVVSGGLAFGLGRLFHPGLPRPNDGVLTAAESTMPGATDQITLSVAHSGMLFAPAAARQVCHFLAAGRFAR</sequence>
<proteinExistence type="predicted"/>
<dbReference type="STRING" id="1817764.A2637_03115"/>
<dbReference type="Gene3D" id="3.40.50.1820">
    <property type="entry name" value="alpha/beta hydrolase"/>
    <property type="match status" value="1"/>
</dbReference>
<feature type="domain" description="AB hydrolase-1" evidence="1">
    <location>
        <begin position="9"/>
        <end position="162"/>
    </location>
</feature>
<dbReference type="InterPro" id="IPR000073">
    <property type="entry name" value="AB_hydrolase_1"/>
</dbReference>
<dbReference type="SUPFAM" id="SSF53474">
    <property type="entry name" value="alpha/beta-Hydrolases"/>
    <property type="match status" value="1"/>
</dbReference>